<dbReference type="EMBL" id="PEDP01000648">
    <property type="protein sequence ID" value="POS85315.1"/>
    <property type="molecule type" value="Genomic_DNA"/>
</dbReference>
<protein>
    <submittedName>
        <fullName evidence="1">Uncharacterized protein</fullName>
    </submittedName>
</protein>
<dbReference type="AlphaFoldDB" id="A0A2S4PTE6"/>
<accession>A0A2S4PTE6</accession>
<evidence type="ECO:0000313" key="2">
    <source>
        <dbReference type="Proteomes" id="UP000237438"/>
    </source>
</evidence>
<name>A0A2S4PTE6_9PEZI</name>
<keyword evidence="2" id="KW-1185">Reference proteome</keyword>
<evidence type="ECO:0000313" key="1">
    <source>
        <dbReference type="EMBL" id="POS85315.1"/>
    </source>
</evidence>
<gene>
    <name evidence="1" type="ORF">EPUL_003330</name>
</gene>
<dbReference type="Proteomes" id="UP000237438">
    <property type="component" value="Unassembled WGS sequence"/>
</dbReference>
<proteinExistence type="predicted"/>
<sequence length="145" mass="16006">MVEVIERALGAPQFTANEIWPATDIQRGDSLSTSFPTSVDILNHHNSDFPAENPSTSGARNNIRLASLDLDYPALLSTSEAASQRVPEAEILFGPISNILDLQCQTHSEHMPVRHLRAINDLREELTVLARRNFEACVRSSSAQL</sequence>
<organism evidence="1 2">
    <name type="scientific">Erysiphe pulchra</name>
    <dbReference type="NCBI Taxonomy" id="225359"/>
    <lineage>
        <taxon>Eukaryota</taxon>
        <taxon>Fungi</taxon>
        <taxon>Dikarya</taxon>
        <taxon>Ascomycota</taxon>
        <taxon>Pezizomycotina</taxon>
        <taxon>Leotiomycetes</taxon>
        <taxon>Erysiphales</taxon>
        <taxon>Erysiphaceae</taxon>
        <taxon>Erysiphe</taxon>
    </lineage>
</organism>
<comment type="caution">
    <text evidence="1">The sequence shown here is derived from an EMBL/GenBank/DDBJ whole genome shotgun (WGS) entry which is preliminary data.</text>
</comment>
<reference evidence="1 2" key="1">
    <citation type="submission" date="2017-10" db="EMBL/GenBank/DDBJ databases">
        <title>Development of genomic resources for the powdery mildew, Erysiphe pulchra.</title>
        <authorList>
            <person name="Wadl P.A."/>
            <person name="Mack B.M."/>
            <person name="Moore G."/>
            <person name="Beltz S.B."/>
        </authorList>
    </citation>
    <scope>NUCLEOTIDE SEQUENCE [LARGE SCALE GENOMIC DNA]</scope>
    <source>
        <strain evidence="1">Cflorida</strain>
    </source>
</reference>